<evidence type="ECO:0000313" key="4">
    <source>
        <dbReference type="Proteomes" id="UP000053825"/>
    </source>
</evidence>
<reference evidence="3 4" key="1">
    <citation type="submission" date="2015-07" db="EMBL/GenBank/DDBJ databases">
        <title>The genome of Habropoda laboriosa.</title>
        <authorList>
            <person name="Pan H."/>
            <person name="Kapheim K."/>
        </authorList>
    </citation>
    <scope>NUCLEOTIDE SEQUENCE [LARGE SCALE GENOMIC DNA]</scope>
    <source>
        <strain evidence="3">0110345459</strain>
    </source>
</reference>
<dbReference type="AlphaFoldDB" id="A0A0L7RBQ6"/>
<keyword evidence="4" id="KW-1185">Reference proteome</keyword>
<dbReference type="PANTHER" id="PTHR21074:SF0">
    <property type="entry name" value="IQ AND UBIQUITIN-LIKE DOMAIN-CONTAINING PROTEIN"/>
    <property type="match status" value="1"/>
</dbReference>
<feature type="domain" description="IQ motif and ubiquitin-like" evidence="2">
    <location>
        <begin position="316"/>
        <end position="434"/>
    </location>
</feature>
<evidence type="ECO:0000313" key="3">
    <source>
        <dbReference type="EMBL" id="KOC68352.1"/>
    </source>
</evidence>
<dbReference type="OrthoDB" id="10265862at2759"/>
<sequence length="618" mass="71068">MENPASKTKGFLGGWRSKVTGTVYCNACTQTGGNEGNVSSTACLVQKSSVKSPGPSIHVLRSVLRNMEKRWEISPVASFYALPPEGRTNHEFSLVLIKASGNLLSLTGNEGRKENEKRRVETDFRVNKFTNTGYNVAVQAEFFPDIRDRLVGSSSKNTSSGFTGEEESPLEERVSVSQLRGVNSAAIRNKIYPEHLFKRPFDVARRAHRGEQTAIRACRSVSPCSKNTSHRQIHGEPSTYRSQDFAILNRTSPATRADFQLLYNLLDRWRVRETEKATLQLFTSSRVALAGLILAKEVELLRAIDRMKTKVKFARREGTYRKFLDDSARPVLWKNSRGERILVETPRVRKAGSFKDTFEKLSKEDGSVDERRKMLIELRKDIEPHTCKSSDELIRLLDQEIDLLTRRVDESKLNWLRSRSKMAFLRLAREALRNECEDSIRPGRRIICRSCGRLLPMEKFPRDERRRSFSCNYCLYVKARTVPRVVYEPYQRLLRDVRRREANARCYNSLAFVVDAKIVYHLVNDIWHGKSAISENDRLDELRLARLRKGEAWSPWNSVLLTAREASLHGKVDDLEKFYGPMILQKFHTKNLQAKVRFESVAEFKSEKNKSVFFAECD</sequence>
<name>A0A0L7RBQ6_9HYME</name>
<dbReference type="InterPro" id="IPR057887">
    <property type="entry name" value="IQUB_helical"/>
</dbReference>
<dbReference type="STRING" id="597456.A0A0L7RBQ6"/>
<dbReference type="GO" id="GO:0060271">
    <property type="term" value="P:cilium assembly"/>
    <property type="evidence" value="ECO:0007669"/>
    <property type="project" value="TreeGrafter"/>
</dbReference>
<protein>
    <submittedName>
        <fullName evidence="3">IQ and ubiquitin-like domain-containing protein</fullName>
    </submittedName>
</protein>
<evidence type="ECO:0000256" key="1">
    <source>
        <dbReference type="SAM" id="MobiDB-lite"/>
    </source>
</evidence>
<dbReference type="GO" id="GO:0031514">
    <property type="term" value="C:motile cilium"/>
    <property type="evidence" value="ECO:0007669"/>
    <property type="project" value="TreeGrafter"/>
</dbReference>
<gene>
    <name evidence="3" type="ORF">WH47_03510</name>
</gene>
<accession>A0A0L7RBQ6</accession>
<dbReference type="GO" id="GO:0030317">
    <property type="term" value="P:flagellated sperm motility"/>
    <property type="evidence" value="ECO:0007669"/>
    <property type="project" value="TreeGrafter"/>
</dbReference>
<organism evidence="3 4">
    <name type="scientific">Habropoda laboriosa</name>
    <dbReference type="NCBI Taxonomy" id="597456"/>
    <lineage>
        <taxon>Eukaryota</taxon>
        <taxon>Metazoa</taxon>
        <taxon>Ecdysozoa</taxon>
        <taxon>Arthropoda</taxon>
        <taxon>Hexapoda</taxon>
        <taxon>Insecta</taxon>
        <taxon>Pterygota</taxon>
        <taxon>Neoptera</taxon>
        <taxon>Endopterygota</taxon>
        <taxon>Hymenoptera</taxon>
        <taxon>Apocrita</taxon>
        <taxon>Aculeata</taxon>
        <taxon>Apoidea</taxon>
        <taxon>Anthophila</taxon>
        <taxon>Apidae</taxon>
        <taxon>Habropoda</taxon>
    </lineage>
</organism>
<dbReference type="Proteomes" id="UP000053825">
    <property type="component" value="Unassembled WGS sequence"/>
</dbReference>
<proteinExistence type="predicted"/>
<dbReference type="PANTHER" id="PTHR21074">
    <property type="entry name" value="IQ AND UBIQUITIN-LIKE DOMAIN-CONTAINING PROTEIN"/>
    <property type="match status" value="1"/>
</dbReference>
<dbReference type="Pfam" id="PF25805">
    <property type="entry name" value="IQUB"/>
    <property type="match status" value="1"/>
</dbReference>
<feature type="region of interest" description="Disordered" evidence="1">
    <location>
        <begin position="154"/>
        <end position="174"/>
    </location>
</feature>
<dbReference type="EMBL" id="KQ414617">
    <property type="protein sequence ID" value="KOC68352.1"/>
    <property type="molecule type" value="Genomic_DNA"/>
</dbReference>
<dbReference type="InterPro" id="IPR037695">
    <property type="entry name" value="IQUB"/>
</dbReference>
<evidence type="ECO:0000259" key="2">
    <source>
        <dbReference type="Pfam" id="PF25805"/>
    </source>
</evidence>
<dbReference type="GO" id="GO:0001669">
    <property type="term" value="C:acrosomal vesicle"/>
    <property type="evidence" value="ECO:0007669"/>
    <property type="project" value="TreeGrafter"/>
</dbReference>